<sequence length="236" mass="26994">MTNVDFGKQEEAEAYVKNLYAEYMFSCYDQKNAEGCHLLGDYYEAILLDNRKAFELYKENCETRQYPRSCYKYGKHLLNGKCTQPQFCVFNSGITKRDDSKAFEVLRSSCEANWPLACPPCAFLLLSRKTRTTEDVQAAFNYMEKACKLEHPHACSWLNLRYSTGYMGISQNLEKAFQYAMQACRYGLPSACEKVSDCYFNGRGVSKDPLNGEKYAQLAKEMREDEDSGAAFDITG</sequence>
<dbReference type="Pfam" id="PF08238">
    <property type="entry name" value="Sel1"/>
    <property type="match status" value="5"/>
</dbReference>
<dbReference type="Proteomes" id="UP000046395">
    <property type="component" value="Unassembled WGS sequence"/>
</dbReference>
<reference evidence="4" key="1">
    <citation type="submission" date="2019-12" db="UniProtKB">
        <authorList>
            <consortium name="WormBaseParasite"/>
        </authorList>
    </citation>
    <scope>IDENTIFICATION</scope>
</reference>
<evidence type="ECO:0000256" key="2">
    <source>
        <dbReference type="ARBA" id="ARBA00022737"/>
    </source>
</evidence>
<accession>A0A5S6Q9Y4</accession>
<dbReference type="AlphaFoldDB" id="A0A5S6Q9Y4"/>
<dbReference type="STRING" id="70415.A0A5S6Q9Y4"/>
<dbReference type="SUPFAM" id="SSF81901">
    <property type="entry name" value="HCP-like"/>
    <property type="match status" value="2"/>
</dbReference>
<organism evidence="3 4">
    <name type="scientific">Trichuris muris</name>
    <name type="common">Mouse whipworm</name>
    <dbReference type="NCBI Taxonomy" id="70415"/>
    <lineage>
        <taxon>Eukaryota</taxon>
        <taxon>Metazoa</taxon>
        <taxon>Ecdysozoa</taxon>
        <taxon>Nematoda</taxon>
        <taxon>Enoplea</taxon>
        <taxon>Dorylaimia</taxon>
        <taxon>Trichinellida</taxon>
        <taxon>Trichuridae</taxon>
        <taxon>Trichuris</taxon>
    </lineage>
</organism>
<dbReference type="WBParaSite" id="TMUE_1000003900.1">
    <property type="protein sequence ID" value="TMUE_1000003900.1"/>
    <property type="gene ID" value="WBGene00292141"/>
</dbReference>
<evidence type="ECO:0000256" key="1">
    <source>
        <dbReference type="ARBA" id="ARBA00008486"/>
    </source>
</evidence>
<dbReference type="InterPro" id="IPR011990">
    <property type="entry name" value="TPR-like_helical_dom_sf"/>
</dbReference>
<dbReference type="GO" id="GO:0005758">
    <property type="term" value="C:mitochondrial intermembrane space"/>
    <property type="evidence" value="ECO:0007669"/>
    <property type="project" value="TreeGrafter"/>
</dbReference>
<keyword evidence="3" id="KW-1185">Reference proteome</keyword>
<name>A0A5S6Q9Y4_TRIMR</name>
<comment type="similarity">
    <text evidence="1">Belongs to the hcp beta-lactamase family.</text>
</comment>
<evidence type="ECO:0000313" key="4">
    <source>
        <dbReference type="WBParaSite" id="TMUE_1000003900.1"/>
    </source>
</evidence>
<keyword evidence="2" id="KW-0677">Repeat</keyword>
<evidence type="ECO:0000313" key="3">
    <source>
        <dbReference type="Proteomes" id="UP000046395"/>
    </source>
</evidence>
<dbReference type="Gene3D" id="1.25.40.10">
    <property type="entry name" value="Tetratricopeptide repeat domain"/>
    <property type="match status" value="1"/>
</dbReference>
<dbReference type="InterPro" id="IPR006597">
    <property type="entry name" value="Sel1-like"/>
</dbReference>
<dbReference type="PANTHER" id="PTHR13891">
    <property type="entry name" value="CYTOCHROME C OXIDASE ASSEMBLY FACTOR 7"/>
    <property type="match status" value="1"/>
</dbReference>
<protein>
    <submittedName>
        <fullName evidence="4">Uncharacterized protein</fullName>
    </submittedName>
</protein>
<dbReference type="PANTHER" id="PTHR13891:SF1">
    <property type="entry name" value="CYTOCHROME C OXIDASE ASSEMBLY FACTOR 7"/>
    <property type="match status" value="1"/>
</dbReference>
<dbReference type="SMART" id="SM00671">
    <property type="entry name" value="SEL1"/>
    <property type="match status" value="5"/>
</dbReference>
<dbReference type="InterPro" id="IPR040239">
    <property type="entry name" value="HcpB-like"/>
</dbReference>
<proteinExistence type="inferred from homology"/>